<comment type="caution">
    <text evidence="2">The sequence shown here is derived from an EMBL/GenBank/DDBJ whole genome shotgun (WGS) entry which is preliminary data.</text>
</comment>
<organism evidence="2">
    <name type="scientific">Sesamum radiatum</name>
    <name type="common">Black benniseed</name>
    <dbReference type="NCBI Taxonomy" id="300843"/>
    <lineage>
        <taxon>Eukaryota</taxon>
        <taxon>Viridiplantae</taxon>
        <taxon>Streptophyta</taxon>
        <taxon>Embryophyta</taxon>
        <taxon>Tracheophyta</taxon>
        <taxon>Spermatophyta</taxon>
        <taxon>Magnoliopsida</taxon>
        <taxon>eudicotyledons</taxon>
        <taxon>Gunneridae</taxon>
        <taxon>Pentapetalae</taxon>
        <taxon>asterids</taxon>
        <taxon>lamiids</taxon>
        <taxon>Lamiales</taxon>
        <taxon>Pedaliaceae</taxon>
        <taxon>Sesamum</taxon>
    </lineage>
</organism>
<keyword evidence="1" id="KW-0472">Membrane</keyword>
<proteinExistence type="predicted"/>
<evidence type="ECO:0000313" key="2">
    <source>
        <dbReference type="EMBL" id="KAL0440896.1"/>
    </source>
</evidence>
<name>A0AAW2WJM2_SESRA</name>
<evidence type="ECO:0008006" key="3">
    <source>
        <dbReference type="Google" id="ProtNLM"/>
    </source>
</evidence>
<protein>
    <recommendedName>
        <fullName evidence="3">Transmembrane protein</fullName>
    </recommendedName>
</protein>
<accession>A0AAW2WJM2</accession>
<reference evidence="2" key="1">
    <citation type="submission" date="2020-06" db="EMBL/GenBank/DDBJ databases">
        <authorList>
            <person name="Li T."/>
            <person name="Hu X."/>
            <person name="Zhang T."/>
            <person name="Song X."/>
            <person name="Zhang H."/>
            <person name="Dai N."/>
            <person name="Sheng W."/>
            <person name="Hou X."/>
            <person name="Wei L."/>
        </authorList>
    </citation>
    <scope>NUCLEOTIDE SEQUENCE</scope>
    <source>
        <strain evidence="2">G02</strain>
        <tissue evidence="2">Leaf</tissue>
    </source>
</reference>
<feature type="transmembrane region" description="Helical" evidence="1">
    <location>
        <begin position="76"/>
        <end position="95"/>
    </location>
</feature>
<reference evidence="2" key="2">
    <citation type="journal article" date="2024" name="Plant">
        <title>Genomic evolution and insights into agronomic trait innovations of Sesamum species.</title>
        <authorList>
            <person name="Miao H."/>
            <person name="Wang L."/>
            <person name="Qu L."/>
            <person name="Liu H."/>
            <person name="Sun Y."/>
            <person name="Le M."/>
            <person name="Wang Q."/>
            <person name="Wei S."/>
            <person name="Zheng Y."/>
            <person name="Lin W."/>
            <person name="Duan Y."/>
            <person name="Cao H."/>
            <person name="Xiong S."/>
            <person name="Wang X."/>
            <person name="Wei L."/>
            <person name="Li C."/>
            <person name="Ma Q."/>
            <person name="Ju M."/>
            <person name="Zhao R."/>
            <person name="Li G."/>
            <person name="Mu C."/>
            <person name="Tian Q."/>
            <person name="Mei H."/>
            <person name="Zhang T."/>
            <person name="Gao T."/>
            <person name="Zhang H."/>
        </authorList>
    </citation>
    <scope>NUCLEOTIDE SEQUENCE</scope>
    <source>
        <strain evidence="2">G02</strain>
    </source>
</reference>
<dbReference type="EMBL" id="JACGWJ010000001">
    <property type="protein sequence ID" value="KAL0440896.1"/>
    <property type="molecule type" value="Genomic_DNA"/>
</dbReference>
<sequence length="97" mass="11066">MAETRASESRYCNVETEFDDDMPNLPPSTFTAASISSSIAGQLSRCPLFFCLYIALLWLCSDVVCRVHCCFTLLSAGVYFYSFCLECVRLVYWFLKK</sequence>
<evidence type="ECO:0000256" key="1">
    <source>
        <dbReference type="SAM" id="Phobius"/>
    </source>
</evidence>
<keyword evidence="1" id="KW-0812">Transmembrane</keyword>
<dbReference type="AlphaFoldDB" id="A0AAW2WJM2"/>
<gene>
    <name evidence="2" type="ORF">Sradi_0028500</name>
</gene>
<keyword evidence="1" id="KW-1133">Transmembrane helix</keyword>